<keyword evidence="2" id="KW-1185">Reference proteome</keyword>
<dbReference type="Proteomes" id="UP000018291">
    <property type="component" value="Unassembled WGS sequence"/>
</dbReference>
<evidence type="ECO:0000313" key="1">
    <source>
        <dbReference type="EMBL" id="CCM62023.1"/>
    </source>
</evidence>
<name>R4YVZ7_9ACTN</name>
<sequence length="25" mass="2899">MAPQVDRTVVLSLRRETSRLFNGPR</sequence>
<dbReference type="AlphaFoldDB" id="R4YVZ7"/>
<accession>R4YVZ7</accession>
<proteinExistence type="predicted"/>
<dbReference type="EMBL" id="CANL01000001">
    <property type="protein sequence ID" value="CCM62023.1"/>
    <property type="molecule type" value="Genomic_DNA"/>
</dbReference>
<organism evidence="1 2">
    <name type="scientific">Candidatus Neomicrothrix parvicella RN1</name>
    <dbReference type="NCBI Taxonomy" id="1229780"/>
    <lineage>
        <taxon>Bacteria</taxon>
        <taxon>Bacillati</taxon>
        <taxon>Actinomycetota</taxon>
        <taxon>Acidimicrobiia</taxon>
        <taxon>Acidimicrobiales</taxon>
        <taxon>Microthrixaceae</taxon>
        <taxon>Candidatus Neomicrothrix</taxon>
    </lineage>
</organism>
<dbReference type="HOGENOM" id="CLU_3418829_0_0_11"/>
<evidence type="ECO:0000313" key="2">
    <source>
        <dbReference type="Proteomes" id="UP000018291"/>
    </source>
</evidence>
<reference evidence="1 2" key="1">
    <citation type="journal article" date="2013" name="ISME J.">
        <title>Metabolic model for the filamentous 'Candidatus Microthrix parvicella' based on genomic and metagenomic analyses.</title>
        <authorList>
            <person name="Jon McIlroy S."/>
            <person name="Kristiansen R."/>
            <person name="Albertsen M."/>
            <person name="Michael Karst S."/>
            <person name="Rossetti S."/>
            <person name="Lund Nielsen J."/>
            <person name="Tandoi V."/>
            <person name="James Seviour R."/>
            <person name="Nielsen P.H."/>
        </authorList>
    </citation>
    <scope>NUCLEOTIDE SEQUENCE [LARGE SCALE GENOMIC DNA]</scope>
    <source>
        <strain evidence="1 2">RN1</strain>
    </source>
</reference>
<protein>
    <submittedName>
        <fullName evidence="1">Uncharacterized protein</fullName>
    </submittedName>
</protein>
<gene>
    <name evidence="1" type="ORF">BN381_10254</name>
</gene>
<comment type="caution">
    <text evidence="1">The sequence shown here is derived from an EMBL/GenBank/DDBJ whole genome shotgun (WGS) entry which is preliminary data.</text>
</comment>